<dbReference type="EMBL" id="UATL01000001">
    <property type="protein sequence ID" value="SPY28026.1"/>
    <property type="molecule type" value="Genomic_DNA"/>
</dbReference>
<sequence>MQYSSIILFAKSYTNDDQRMYALEYQSLDTLYWFW</sequence>
<evidence type="ECO:0000313" key="1">
    <source>
        <dbReference type="EMBL" id="SPY28026.1"/>
    </source>
</evidence>
<organism evidence="1 2">
    <name type="scientific">Photobacterium damselae</name>
    <dbReference type="NCBI Taxonomy" id="38293"/>
    <lineage>
        <taxon>Bacteria</taxon>
        <taxon>Pseudomonadati</taxon>
        <taxon>Pseudomonadota</taxon>
        <taxon>Gammaproteobacteria</taxon>
        <taxon>Vibrionales</taxon>
        <taxon>Vibrionaceae</taxon>
        <taxon>Photobacterium</taxon>
    </lineage>
</organism>
<gene>
    <name evidence="1" type="ORF">NCTC11647_01112</name>
</gene>
<protein>
    <submittedName>
        <fullName evidence="1">Uncharacterized protein</fullName>
    </submittedName>
</protein>
<proteinExistence type="predicted"/>
<evidence type="ECO:0000313" key="2">
    <source>
        <dbReference type="Proteomes" id="UP000251647"/>
    </source>
</evidence>
<reference evidence="1 2" key="1">
    <citation type="submission" date="2018-06" db="EMBL/GenBank/DDBJ databases">
        <authorList>
            <consortium name="Pathogen Informatics"/>
            <person name="Doyle S."/>
        </authorList>
    </citation>
    <scope>NUCLEOTIDE SEQUENCE [LARGE SCALE GENOMIC DNA]</scope>
    <source>
        <strain evidence="1 2">NCTC11647</strain>
    </source>
</reference>
<dbReference type="Proteomes" id="UP000251647">
    <property type="component" value="Unassembled WGS sequence"/>
</dbReference>
<dbReference type="AlphaFoldDB" id="A0A2X1VZZ6"/>
<accession>A0A2X1VZZ6</accession>
<name>A0A2X1VZZ6_PHODM</name>